<dbReference type="Pfam" id="PF06252">
    <property type="entry name" value="GemA"/>
    <property type="match status" value="1"/>
</dbReference>
<gene>
    <name evidence="1" type="ORF">LFZ25_08265</name>
</gene>
<protein>
    <submittedName>
        <fullName evidence="1">GemA protein</fullName>
    </submittedName>
</protein>
<sequence>MQRANLIKLIHVARRKLALDDETYRSVLSGAVPGKKSCRDMKVGELEAVLKIMERKGFKREKSLRPSQPKAAPIVTDKIRVIWKIMHRQGFITDGSDKSLNGFVRRITRLKNGGEGVASLEWLRGDQASTVLESLKRWHMRCMREKLPAKGYGLSYERTCEQYRKHSY</sequence>
<organism evidence="1 2">
    <name type="scientific">Salmonella enterica subsp. enterica serovar Macclesfield str. S-1643</name>
    <dbReference type="NCBI Taxonomy" id="1242107"/>
    <lineage>
        <taxon>Bacteria</taxon>
        <taxon>Pseudomonadati</taxon>
        <taxon>Pseudomonadota</taxon>
        <taxon>Gammaproteobacteria</taxon>
        <taxon>Enterobacterales</taxon>
        <taxon>Enterobacteriaceae</taxon>
        <taxon>Salmonella</taxon>
    </lineage>
</organism>
<dbReference type="AlphaFoldDB" id="A0A2C9NXQ5"/>
<accession>A0A2C9NXQ5</accession>
<reference evidence="1 2" key="1">
    <citation type="submission" date="2017-06" db="EMBL/GenBank/DDBJ databases">
        <title>Salmonella reference genomes for public health.</title>
        <authorList>
            <person name="Robertson J."/>
            <person name="Yoshida C."/>
            <person name="Gurnik S."/>
            <person name="Nash J."/>
        </authorList>
    </citation>
    <scope>NUCLEOTIDE SEQUENCE [LARGE SCALE GENOMIC DNA]</scope>
    <source>
        <strain evidence="1 2">S-1643</strain>
    </source>
</reference>
<evidence type="ECO:0000313" key="1">
    <source>
        <dbReference type="EMBL" id="ASG15945.1"/>
    </source>
</evidence>
<evidence type="ECO:0000313" key="2">
    <source>
        <dbReference type="Proteomes" id="UP000197157"/>
    </source>
</evidence>
<dbReference type="EMBL" id="CP022117">
    <property type="protein sequence ID" value="ASG15945.1"/>
    <property type="molecule type" value="Genomic_DNA"/>
</dbReference>
<name>A0A2C9NXQ5_SALET</name>
<proteinExistence type="predicted"/>
<dbReference type="InterPro" id="IPR009363">
    <property type="entry name" value="Phage_Mu_Gp16"/>
</dbReference>
<dbReference type="RefSeq" id="WP_058215117.1">
    <property type="nucleotide sequence ID" value="NZ_CP022117.1"/>
</dbReference>
<dbReference type="Proteomes" id="UP000197157">
    <property type="component" value="Chromosome"/>
</dbReference>